<dbReference type="GO" id="GO:0016020">
    <property type="term" value="C:membrane"/>
    <property type="evidence" value="ECO:0007669"/>
    <property type="project" value="UniProtKB-SubCell"/>
</dbReference>
<feature type="transmembrane region" description="Helical" evidence="5">
    <location>
        <begin position="242"/>
        <end position="264"/>
    </location>
</feature>
<protein>
    <submittedName>
        <fullName evidence="7">Sulphate transporter</fullName>
    </submittedName>
</protein>
<evidence type="ECO:0000259" key="6">
    <source>
        <dbReference type="PROSITE" id="PS50801"/>
    </source>
</evidence>
<keyword evidence="3 5" id="KW-1133">Transmembrane helix</keyword>
<feature type="transmembrane region" description="Helical" evidence="5">
    <location>
        <begin position="164"/>
        <end position="180"/>
    </location>
</feature>
<dbReference type="HOGENOM" id="CLU_003182_7_0_7"/>
<sequence length="516" mass="55288">MKIPMIPLRNYARDNLKNDLLSGLVVAVALVPEAIAFSFIVGINPIIGLYTAFILGLVTAILGGKPGMISGATGSVAVVLVGLAVAASAILKHAGLSGDALELGVLQYIFLTAILAGLIQILFGVLRFGKFIRLVPLPAIYGFVNGLAIVIALSQLKFFHGQDWVMVSIVIATMLIMYYLPRYTKAVPAGLVAIVVMTLVVYFGHIHTLLIGDLANLSEFKGQLPSFHIPPTLFSWEAIKMVAPYALIVALVGLIESLLTLAVLDEMSGTRGSGNRECVAQGVGNVTCGFFGAMPGCAMIGQSIINFTSGGLGRLSSATAAIGLMVLVASLTDLLNIIPVGVLVGIMFMVSIGTFEWSSFGHLKKMPPEDAFVMVVVTVITIFFDLAVAVIIGVIISALVFAWKHARIYARTKELGKNAKLYELSGPLFFGSVQSFNDTFDVENDPKVVVIDFKNARVMDSSGVEAIEKLTERYAKAGKKLTLRHLSDDCKAVLKRARANITQEEDDPGYKVARDY</sequence>
<feature type="transmembrane region" description="Helical" evidence="5">
    <location>
        <begin position="46"/>
        <end position="64"/>
    </location>
</feature>
<dbReference type="InterPro" id="IPR052706">
    <property type="entry name" value="Membrane-Transporter-like"/>
</dbReference>
<reference evidence="7 8" key="1">
    <citation type="journal article" date="2011" name="Stand. Genomic Sci.">
        <title>Complete genome sequence of Nitratifractor salsuginis type strain (E9I37-1).</title>
        <authorList>
            <person name="Anderson I."/>
            <person name="Sikorski J."/>
            <person name="Zeytun A."/>
            <person name="Nolan M."/>
            <person name="Lapidus A."/>
            <person name="Lucas S."/>
            <person name="Hammon N."/>
            <person name="Deshpande S."/>
            <person name="Cheng J.F."/>
            <person name="Tapia R."/>
            <person name="Han C."/>
            <person name="Goodwin L."/>
            <person name="Pitluck S."/>
            <person name="Liolios K."/>
            <person name="Pagani I."/>
            <person name="Ivanova N."/>
            <person name="Huntemann M."/>
            <person name="Mavromatis K."/>
            <person name="Ovchinikova G."/>
            <person name="Pati A."/>
            <person name="Chen A."/>
            <person name="Palaniappan K."/>
            <person name="Land M."/>
            <person name="Hauser L."/>
            <person name="Brambilla E.M."/>
            <person name="Ngatchou-Djao O.D."/>
            <person name="Rohde M."/>
            <person name="Tindall B.J."/>
            <person name="Goker M."/>
            <person name="Detter J.C."/>
            <person name="Woyke T."/>
            <person name="Bristow J."/>
            <person name="Eisen J.A."/>
            <person name="Markowitz V."/>
            <person name="Hugenholtz P."/>
            <person name="Klenk H.P."/>
            <person name="Kyrpides N.C."/>
        </authorList>
    </citation>
    <scope>NUCLEOTIDE SEQUENCE [LARGE SCALE GENOMIC DNA]</scope>
    <source>
        <strain evidence="8">DSM 16511 / JCM 12458 / E9I37-1</strain>
    </source>
</reference>
<dbReference type="PROSITE" id="PS50801">
    <property type="entry name" value="STAS"/>
    <property type="match status" value="1"/>
</dbReference>
<feature type="domain" description="STAS" evidence="6">
    <location>
        <begin position="421"/>
        <end position="497"/>
    </location>
</feature>
<dbReference type="KEGG" id="nsa:Nitsa_1269"/>
<evidence type="ECO:0000256" key="5">
    <source>
        <dbReference type="SAM" id="Phobius"/>
    </source>
</evidence>
<reference evidence="8" key="2">
    <citation type="submission" date="2011-01" db="EMBL/GenBank/DDBJ databases">
        <title>The complete genome of Nitratifractor salsuginis DSM 16511.</title>
        <authorList>
            <consortium name="US DOE Joint Genome Institute (JGI-PGF)"/>
            <person name="Lucas S."/>
            <person name="Copeland A."/>
            <person name="Lapidus A."/>
            <person name="Bruce D."/>
            <person name="Goodwin L."/>
            <person name="Pitluck S."/>
            <person name="Kyrpides N."/>
            <person name="Mavromatis K."/>
            <person name="Ivanova N."/>
            <person name="Mikhailova N."/>
            <person name="Zeytun A."/>
            <person name="Detter J.C."/>
            <person name="Tapia R."/>
            <person name="Han C."/>
            <person name="Land M."/>
            <person name="Hauser L."/>
            <person name="Markowitz V."/>
            <person name="Cheng J.-F."/>
            <person name="Hugenholtz P."/>
            <person name="Woyke T."/>
            <person name="Wu D."/>
            <person name="Tindall B."/>
            <person name="Schuetze A."/>
            <person name="Brambilla E."/>
            <person name="Klenk H.-P."/>
            <person name="Eisen J.A."/>
        </authorList>
    </citation>
    <scope>NUCLEOTIDE SEQUENCE [LARGE SCALE GENOMIC DNA]</scope>
    <source>
        <strain evidence="8">DSM 16511 / JCM 12458 / E9I37-1</strain>
    </source>
</reference>
<evidence type="ECO:0000313" key="7">
    <source>
        <dbReference type="EMBL" id="ADV46522.1"/>
    </source>
</evidence>
<keyword evidence="8" id="KW-1185">Reference proteome</keyword>
<name>E6WYT6_NITSE</name>
<dbReference type="eggNOG" id="COG0659">
    <property type="taxonomic scope" value="Bacteria"/>
</dbReference>
<accession>E6WYT6</accession>
<feature type="transmembrane region" description="Helical" evidence="5">
    <location>
        <begin position="138"/>
        <end position="158"/>
    </location>
</feature>
<dbReference type="Proteomes" id="UP000008633">
    <property type="component" value="Chromosome"/>
</dbReference>
<feature type="transmembrane region" description="Helical" evidence="5">
    <location>
        <begin position="187"/>
        <end position="211"/>
    </location>
</feature>
<comment type="subcellular location">
    <subcellularLocation>
        <location evidence="1">Membrane</location>
        <topology evidence="1">Multi-pass membrane protein</topology>
    </subcellularLocation>
</comment>
<organism evidence="7 8">
    <name type="scientific">Nitratifractor salsuginis (strain DSM 16511 / JCM 12458 / E9I37-1)</name>
    <dbReference type="NCBI Taxonomy" id="749222"/>
    <lineage>
        <taxon>Bacteria</taxon>
        <taxon>Pseudomonadati</taxon>
        <taxon>Campylobacterota</taxon>
        <taxon>Epsilonproteobacteria</taxon>
        <taxon>Campylobacterales</taxon>
        <taxon>Sulfurovaceae</taxon>
        <taxon>Nitratifractor</taxon>
    </lineage>
</organism>
<dbReference type="CDD" id="cd07042">
    <property type="entry name" value="STAS_SulP_like_sulfate_transporter"/>
    <property type="match status" value="1"/>
</dbReference>
<evidence type="ECO:0000256" key="4">
    <source>
        <dbReference type="ARBA" id="ARBA00023136"/>
    </source>
</evidence>
<dbReference type="PANTHER" id="PTHR43310">
    <property type="entry name" value="SULFATE TRANSPORTER YBAR-RELATED"/>
    <property type="match status" value="1"/>
</dbReference>
<dbReference type="Pfam" id="PF00916">
    <property type="entry name" value="Sulfate_transp"/>
    <property type="match status" value="2"/>
</dbReference>
<dbReference type="STRING" id="749222.Nitsa_1269"/>
<dbReference type="Gene3D" id="3.30.750.24">
    <property type="entry name" value="STAS domain"/>
    <property type="match status" value="1"/>
</dbReference>
<keyword evidence="2 5" id="KW-0812">Transmembrane</keyword>
<feature type="transmembrane region" description="Helical" evidence="5">
    <location>
        <begin position="372"/>
        <end position="403"/>
    </location>
</feature>
<evidence type="ECO:0000256" key="2">
    <source>
        <dbReference type="ARBA" id="ARBA00022692"/>
    </source>
</evidence>
<dbReference type="InterPro" id="IPR002645">
    <property type="entry name" value="STAS_dom"/>
</dbReference>
<dbReference type="RefSeq" id="WP_013554213.1">
    <property type="nucleotide sequence ID" value="NC_014935.1"/>
</dbReference>
<dbReference type="PANTHER" id="PTHR43310:SF1">
    <property type="entry name" value="SULFATE TRANSPORTER YBAR-RELATED"/>
    <property type="match status" value="1"/>
</dbReference>
<dbReference type="AlphaFoldDB" id="E6WYT6"/>
<evidence type="ECO:0000256" key="3">
    <source>
        <dbReference type="ARBA" id="ARBA00022989"/>
    </source>
</evidence>
<dbReference type="InterPro" id="IPR011547">
    <property type="entry name" value="SLC26A/SulP_dom"/>
</dbReference>
<gene>
    <name evidence="7" type="ordered locus">Nitsa_1269</name>
</gene>
<keyword evidence="4 5" id="KW-0472">Membrane</keyword>
<feature type="transmembrane region" description="Helical" evidence="5">
    <location>
        <begin position="106"/>
        <end position="126"/>
    </location>
</feature>
<dbReference type="EMBL" id="CP002452">
    <property type="protein sequence ID" value="ADV46522.1"/>
    <property type="molecule type" value="Genomic_DNA"/>
</dbReference>
<dbReference type="Pfam" id="PF01740">
    <property type="entry name" value="STAS"/>
    <property type="match status" value="1"/>
</dbReference>
<dbReference type="InterPro" id="IPR036513">
    <property type="entry name" value="STAS_dom_sf"/>
</dbReference>
<evidence type="ECO:0000256" key="1">
    <source>
        <dbReference type="ARBA" id="ARBA00004141"/>
    </source>
</evidence>
<dbReference type="SUPFAM" id="SSF52091">
    <property type="entry name" value="SpoIIaa-like"/>
    <property type="match status" value="1"/>
</dbReference>
<proteinExistence type="predicted"/>
<feature type="transmembrane region" description="Helical" evidence="5">
    <location>
        <begin position="76"/>
        <end position="94"/>
    </location>
</feature>
<feature type="transmembrane region" description="Helical" evidence="5">
    <location>
        <begin position="324"/>
        <end position="352"/>
    </location>
</feature>
<evidence type="ECO:0000313" key="8">
    <source>
        <dbReference type="Proteomes" id="UP000008633"/>
    </source>
</evidence>